<keyword evidence="3" id="KW-1185">Reference proteome</keyword>
<evidence type="ECO:0000313" key="3">
    <source>
        <dbReference type="Proteomes" id="UP001632038"/>
    </source>
</evidence>
<dbReference type="Proteomes" id="UP001632038">
    <property type="component" value="Unassembled WGS sequence"/>
</dbReference>
<comment type="caution">
    <text evidence="2">The sequence shown here is derived from an EMBL/GenBank/DDBJ whole genome shotgun (WGS) entry which is preliminary data.</text>
</comment>
<dbReference type="EMBL" id="JAVIJP010000009">
    <property type="protein sequence ID" value="KAL3647255.1"/>
    <property type="molecule type" value="Genomic_DNA"/>
</dbReference>
<organism evidence="2 3">
    <name type="scientific">Castilleja foliolosa</name>
    <dbReference type="NCBI Taxonomy" id="1961234"/>
    <lineage>
        <taxon>Eukaryota</taxon>
        <taxon>Viridiplantae</taxon>
        <taxon>Streptophyta</taxon>
        <taxon>Embryophyta</taxon>
        <taxon>Tracheophyta</taxon>
        <taxon>Spermatophyta</taxon>
        <taxon>Magnoliopsida</taxon>
        <taxon>eudicotyledons</taxon>
        <taxon>Gunneridae</taxon>
        <taxon>Pentapetalae</taxon>
        <taxon>asterids</taxon>
        <taxon>lamiids</taxon>
        <taxon>Lamiales</taxon>
        <taxon>Orobanchaceae</taxon>
        <taxon>Pedicularideae</taxon>
        <taxon>Castillejinae</taxon>
        <taxon>Castilleja</taxon>
    </lineage>
</organism>
<name>A0ABD3DYC9_9LAMI</name>
<proteinExistence type="predicted"/>
<protein>
    <submittedName>
        <fullName evidence="2">Uncharacterized protein</fullName>
    </submittedName>
</protein>
<feature type="region of interest" description="Disordered" evidence="1">
    <location>
        <begin position="25"/>
        <end position="50"/>
    </location>
</feature>
<evidence type="ECO:0000313" key="2">
    <source>
        <dbReference type="EMBL" id="KAL3647255.1"/>
    </source>
</evidence>
<sequence length="50" mass="5949">MRRYHWAPYDRVNVTCSDKTYRTSQFTQAARPNEITSAEKRASSLWPNEQ</sequence>
<gene>
    <name evidence="2" type="ORF">CASFOL_008223</name>
</gene>
<reference evidence="3" key="1">
    <citation type="journal article" date="2024" name="IScience">
        <title>Strigolactones Initiate the Formation of Haustorium-like Structures in Castilleja.</title>
        <authorList>
            <person name="Buerger M."/>
            <person name="Peterson D."/>
            <person name="Chory J."/>
        </authorList>
    </citation>
    <scope>NUCLEOTIDE SEQUENCE [LARGE SCALE GENOMIC DNA]</scope>
</reference>
<accession>A0ABD3DYC9</accession>
<feature type="compositionally biased region" description="Polar residues" evidence="1">
    <location>
        <begin position="25"/>
        <end position="36"/>
    </location>
</feature>
<dbReference type="AlphaFoldDB" id="A0ABD3DYC9"/>
<evidence type="ECO:0000256" key="1">
    <source>
        <dbReference type="SAM" id="MobiDB-lite"/>
    </source>
</evidence>